<dbReference type="GO" id="GO:0051879">
    <property type="term" value="F:Hsp90 protein binding"/>
    <property type="evidence" value="ECO:0007669"/>
    <property type="project" value="TreeGrafter"/>
</dbReference>
<protein>
    <submittedName>
        <fullName evidence="3">Telomere length regulation protein tel2</fullName>
    </submittedName>
</protein>
<dbReference type="InterPro" id="IPR038528">
    <property type="entry name" value="TEL2_C_sf"/>
</dbReference>
<dbReference type="PANTHER" id="PTHR15830:SF10">
    <property type="entry name" value="TELOMERE LENGTH REGULATION PROTEIN TEL2 HOMOLOG"/>
    <property type="match status" value="1"/>
</dbReference>
<dbReference type="GO" id="GO:0051083">
    <property type="term" value="P:'de novo' cotranslational protein folding"/>
    <property type="evidence" value="ECO:0007669"/>
    <property type="project" value="TreeGrafter"/>
</dbReference>
<dbReference type="STRING" id="6211.A0A068Y787"/>
<dbReference type="eggNOG" id="KOG4346">
    <property type="taxonomic scope" value="Eukaryota"/>
</dbReference>
<dbReference type="PANTHER" id="PTHR15830">
    <property type="entry name" value="TELOMERE LENGTH REGULATION PROTEIN TEL2 FAMILY MEMBER"/>
    <property type="match status" value="1"/>
</dbReference>
<dbReference type="InterPro" id="IPR016024">
    <property type="entry name" value="ARM-type_fold"/>
</dbReference>
<dbReference type="SUPFAM" id="SSF48371">
    <property type="entry name" value="ARM repeat"/>
    <property type="match status" value="1"/>
</dbReference>
<dbReference type="InterPro" id="IPR019337">
    <property type="entry name" value="Telomere_length_regulation_dom"/>
</dbReference>
<accession>A0A068Y787</accession>
<feature type="domain" description="Telomere length regulation protein conserved" evidence="2">
    <location>
        <begin position="537"/>
        <end position="655"/>
    </location>
</feature>
<gene>
    <name evidence="3" type="ORF">EmuJ_000823700</name>
</gene>
<dbReference type="InterPro" id="IPR051970">
    <property type="entry name" value="TEL2_Regulation"/>
</dbReference>
<dbReference type="Pfam" id="PF10193">
    <property type="entry name" value="Telomere_reg-2"/>
    <property type="match status" value="1"/>
</dbReference>
<name>A0A068Y787_ECHMU</name>
<organism evidence="3 4">
    <name type="scientific">Echinococcus multilocularis</name>
    <name type="common">Fox tapeworm</name>
    <dbReference type="NCBI Taxonomy" id="6211"/>
    <lineage>
        <taxon>Eukaryota</taxon>
        <taxon>Metazoa</taxon>
        <taxon>Spiralia</taxon>
        <taxon>Lophotrochozoa</taxon>
        <taxon>Platyhelminthes</taxon>
        <taxon>Cestoda</taxon>
        <taxon>Eucestoda</taxon>
        <taxon>Cyclophyllidea</taxon>
        <taxon>Taeniidae</taxon>
        <taxon>Echinococcus</taxon>
    </lineage>
</organism>
<comment type="similarity">
    <text evidence="1">Belongs to the TEL2 family.</text>
</comment>
<dbReference type="GO" id="GO:0005829">
    <property type="term" value="C:cytosol"/>
    <property type="evidence" value="ECO:0007669"/>
    <property type="project" value="TreeGrafter"/>
</dbReference>
<dbReference type="Gene3D" id="1.25.40.720">
    <property type="entry name" value="Telomere length regulation protein 2, C-terminal domain"/>
    <property type="match status" value="1"/>
</dbReference>
<evidence type="ECO:0000259" key="2">
    <source>
        <dbReference type="Pfam" id="PF10193"/>
    </source>
</evidence>
<dbReference type="Proteomes" id="UP000017246">
    <property type="component" value="Unassembled WGS sequence"/>
</dbReference>
<reference evidence="3" key="1">
    <citation type="journal article" date="2013" name="Nature">
        <title>The genomes of four tapeworm species reveal adaptations to parasitism.</title>
        <authorList>
            <person name="Tsai I.J."/>
            <person name="Zarowiecki M."/>
            <person name="Holroyd N."/>
            <person name="Garciarrubio A."/>
            <person name="Sanchez-Flores A."/>
            <person name="Brooks K.L."/>
            <person name="Tracey A."/>
            <person name="Bobes R.J."/>
            <person name="Fragoso G."/>
            <person name="Sciutto E."/>
            <person name="Aslett M."/>
            <person name="Beasley H."/>
            <person name="Bennett H.M."/>
            <person name="Cai J."/>
            <person name="Camicia F."/>
            <person name="Clark R."/>
            <person name="Cucher M."/>
            <person name="De Silva N."/>
            <person name="Day T.A."/>
            <person name="Deplazes P."/>
            <person name="Estrada K."/>
            <person name="Fernandez C."/>
            <person name="Holland P.W."/>
            <person name="Hou J."/>
            <person name="Hu S."/>
            <person name="Huckvale T."/>
            <person name="Hung S.S."/>
            <person name="Kamenetzky L."/>
            <person name="Keane J.A."/>
            <person name="Kiss F."/>
            <person name="Koziol U."/>
            <person name="Lambert O."/>
            <person name="Liu K."/>
            <person name="Luo X."/>
            <person name="Luo Y."/>
            <person name="Macchiaroli N."/>
            <person name="Nichol S."/>
            <person name="Paps J."/>
            <person name="Parkinson J."/>
            <person name="Pouchkina-Stantcheva N."/>
            <person name="Riddiford N."/>
            <person name="Rosenzvit M."/>
            <person name="Salinas G."/>
            <person name="Wasmuth J.D."/>
            <person name="Zamanian M."/>
            <person name="Zheng Y."/>
            <person name="Cai X."/>
            <person name="Soberon X."/>
            <person name="Olson P.D."/>
            <person name="Laclette J.P."/>
            <person name="Brehm K."/>
            <person name="Berriman M."/>
            <person name="Garciarrubio A."/>
            <person name="Bobes R.J."/>
            <person name="Fragoso G."/>
            <person name="Sanchez-Flores A."/>
            <person name="Estrada K."/>
            <person name="Cevallos M.A."/>
            <person name="Morett E."/>
            <person name="Gonzalez V."/>
            <person name="Portillo T."/>
            <person name="Ochoa-Leyva A."/>
            <person name="Jose M.V."/>
            <person name="Sciutto E."/>
            <person name="Landa A."/>
            <person name="Jimenez L."/>
            <person name="Valdes V."/>
            <person name="Carrero J.C."/>
            <person name="Larralde C."/>
            <person name="Morales-Montor J."/>
            <person name="Limon-Lason J."/>
            <person name="Soberon X."/>
            <person name="Laclette J.P."/>
        </authorList>
    </citation>
    <scope>NUCLEOTIDE SEQUENCE [LARGE SCALE GENOMIC DNA]</scope>
</reference>
<dbReference type="EMBL" id="LN902841">
    <property type="protein sequence ID" value="CDS40641.1"/>
    <property type="molecule type" value="Genomic_DNA"/>
</dbReference>
<proteinExistence type="inferred from homology"/>
<evidence type="ECO:0000313" key="3">
    <source>
        <dbReference type="EMBL" id="CDS40641.1"/>
    </source>
</evidence>
<keyword evidence="4" id="KW-1185">Reference proteome</keyword>
<dbReference type="OrthoDB" id="10042665at2759"/>
<sequence length="817" mass="90573">MQKCILQILAFQRLVTSLKIYSTFDFTFNLTLGLLVSGPRSSAFSWFSDVYRFGESSADCRSYAELRKCLSAPDSAFESLSAQTVFLSKLAAKLFSYSTLPSCYDLLLFATSKARADIWFEVLVLRLQQSGSQSAETKLCLSLLLKYLLEFRRLPQLLFAINDMAICISSSVRHAFLVEKTRRLINLPTLITNSLRTTVSPRLFGPKVYFPLIIRHATEVSYPLLNAVLISQSCLLGFGKEVWSAILQQVSRSTESSNTWSRALSLIQERALEATLVPLLSQASHPHLVTLCLSSSLRSPMQNQLFRLFHRLLIFRRFSSPRVPINIFGFLSENATADLIVRVENDLGLHLLQCWSDSTALRSTSSQNRIYLNQALVTWVSAFQDSIINSPSYSKMISYVLHGITVHLACNFEEQRVLGMAVGEWLIEQFHIGRKGIADENLQVLKFEYVENGAVKLVKPLFEPIPPYQLPEDQVDEGVEGLFAVAPSVRLTNTTTKANEVDSDDDLEENEMSAGFQPLPGYTTSAPCGWPFRARRPHYLRECLDGLGGAKHNPDDIASNEVALSCFAHAEELIYRHCGGAVHEVAAIFADTLLHTEPPICPYIEEVNASRHRALVALAVVSPRRTVHYLTGQLMQSGLAVNQLSAVIAALTDAACCLGPKFTPVAGDFFFPTLRAAGVLLKRQPDVYAHLDDAVLARLLTSLGVMYACGRNSPMLPRMAEELLTLSPLILTNSSDPAVRRSFLSTLNVMLTITPPSVFTANHELLLIPHLAGELVKTLQGDPDSGCQHMAEVALCFLREHVVELIGVDFSSLVLKD</sequence>
<evidence type="ECO:0000313" key="4">
    <source>
        <dbReference type="Proteomes" id="UP000017246"/>
    </source>
</evidence>
<dbReference type="OMA" id="HAEELIY"/>
<reference evidence="3" key="2">
    <citation type="submission" date="2015-11" db="EMBL/GenBank/DDBJ databases">
        <authorList>
            <person name="Zhang Y."/>
            <person name="Guo Z."/>
        </authorList>
    </citation>
    <scope>NUCLEOTIDE SEQUENCE</scope>
</reference>
<dbReference type="AlphaFoldDB" id="A0A068Y787"/>
<dbReference type="GO" id="GO:0042162">
    <property type="term" value="F:telomeric DNA binding"/>
    <property type="evidence" value="ECO:0007669"/>
    <property type="project" value="TreeGrafter"/>
</dbReference>
<evidence type="ECO:0000256" key="1">
    <source>
        <dbReference type="ARBA" id="ARBA00006133"/>
    </source>
</evidence>